<dbReference type="EMBL" id="BSUN01000002">
    <property type="protein sequence ID" value="GMA37841.1"/>
    <property type="molecule type" value="Genomic_DNA"/>
</dbReference>
<evidence type="ECO:0008006" key="6">
    <source>
        <dbReference type="Google" id="ProtNLM"/>
    </source>
</evidence>
<evidence type="ECO:0000313" key="4">
    <source>
        <dbReference type="EMBL" id="GMA37899.1"/>
    </source>
</evidence>
<evidence type="ECO:0000313" key="5">
    <source>
        <dbReference type="Proteomes" id="UP001157125"/>
    </source>
</evidence>
<feature type="transmembrane region" description="Helical" evidence="1">
    <location>
        <begin position="76"/>
        <end position="94"/>
    </location>
</feature>
<organism evidence="2 5">
    <name type="scientific">Demequina litorisediminis</name>
    <dbReference type="NCBI Taxonomy" id="1849022"/>
    <lineage>
        <taxon>Bacteria</taxon>
        <taxon>Bacillati</taxon>
        <taxon>Actinomycetota</taxon>
        <taxon>Actinomycetes</taxon>
        <taxon>Micrococcales</taxon>
        <taxon>Demequinaceae</taxon>
        <taxon>Demequina</taxon>
    </lineage>
</organism>
<dbReference type="EMBL" id="BSUN01000002">
    <property type="protein sequence ID" value="GMA37781.1"/>
    <property type="molecule type" value="Genomic_DNA"/>
</dbReference>
<keyword evidence="5" id="KW-1185">Reference proteome</keyword>
<dbReference type="EMBL" id="BSUN01000003">
    <property type="protein sequence ID" value="GMA37899.1"/>
    <property type="molecule type" value="Genomic_DNA"/>
</dbReference>
<keyword evidence="1" id="KW-0812">Transmembrane</keyword>
<keyword evidence="1" id="KW-0472">Membrane</keyword>
<keyword evidence="1" id="KW-1133">Transmembrane helix</keyword>
<name>A0ABQ6IJ86_9MICO</name>
<evidence type="ECO:0000256" key="1">
    <source>
        <dbReference type="SAM" id="Phobius"/>
    </source>
</evidence>
<feature type="transmembrane region" description="Helical" evidence="1">
    <location>
        <begin position="6"/>
        <end position="26"/>
    </location>
</feature>
<dbReference type="RefSeq" id="WP_284329500.1">
    <property type="nucleotide sequence ID" value="NZ_BSUN01000002.1"/>
</dbReference>
<reference evidence="2" key="3">
    <citation type="submission" date="2023-02" db="EMBL/GenBank/DDBJ databases">
        <authorList>
            <person name="Sun Q."/>
            <person name="Mori K."/>
        </authorList>
    </citation>
    <scope>NUCLEOTIDE SEQUENCE</scope>
    <source>
        <strain evidence="2">NBRC 112299</strain>
    </source>
</reference>
<accession>A0ABQ6IJ86</accession>
<protein>
    <recommendedName>
        <fullName evidence="6">DUF3325 domain-containing protein</fullName>
    </recommendedName>
</protein>
<proteinExistence type="predicted"/>
<evidence type="ECO:0000313" key="2">
    <source>
        <dbReference type="EMBL" id="GMA37781.1"/>
    </source>
</evidence>
<reference evidence="2" key="1">
    <citation type="journal article" date="2014" name="Int. J. Syst. Evol. Microbiol.">
        <title>Complete genome of a new Firmicutes species belonging to the dominant human colonic microbiota ('Ruminococcus bicirculans') reveals two chromosomes and a selective capacity to utilize plant glucans.</title>
        <authorList>
            <consortium name="NISC Comparative Sequencing Program"/>
            <person name="Wegmann U."/>
            <person name="Louis P."/>
            <person name="Goesmann A."/>
            <person name="Henrissat B."/>
            <person name="Duncan S.H."/>
            <person name="Flint H.J."/>
        </authorList>
    </citation>
    <scope>NUCLEOTIDE SEQUENCE</scope>
    <source>
        <strain evidence="2">NBRC 112299</strain>
    </source>
</reference>
<reference evidence="5" key="2">
    <citation type="journal article" date="2019" name="Int. J. Syst. Evol. Microbiol.">
        <title>The Global Catalogue of Microorganisms (GCM) 10K type strain sequencing project: providing services to taxonomists for standard genome sequencing and annotation.</title>
        <authorList>
            <consortium name="The Broad Institute Genomics Platform"/>
            <consortium name="The Broad Institute Genome Sequencing Center for Infectious Disease"/>
            <person name="Wu L."/>
            <person name="Ma J."/>
        </authorList>
    </citation>
    <scope>NUCLEOTIDE SEQUENCE [LARGE SCALE GENOMIC DNA]</scope>
    <source>
        <strain evidence="5">NBRC 112299</strain>
    </source>
</reference>
<comment type="caution">
    <text evidence="2">The sequence shown here is derived from an EMBL/GenBank/DDBJ whole genome shotgun (WGS) entry which is preliminary data.</text>
</comment>
<evidence type="ECO:0000313" key="3">
    <source>
        <dbReference type="EMBL" id="GMA37841.1"/>
    </source>
</evidence>
<gene>
    <name evidence="2" type="ORF">GCM10025876_39850</name>
    <name evidence="3" type="ORF">GCM10025876_40450</name>
    <name evidence="4" type="ORF">GCM10025876_41030</name>
</gene>
<sequence length="113" mass="12098">MFDSFLANAVLMVGWATVVAGVVILAKNPRSHVDDVLRDRAKRIQSLRAVSVGFALAVAGMTLVCASNWIAGVPGLANRLVFTAAVVFAWGWAARAARANAQRIQELEVDEGY</sequence>
<feature type="transmembrane region" description="Helical" evidence="1">
    <location>
        <begin position="47"/>
        <end position="70"/>
    </location>
</feature>
<dbReference type="Proteomes" id="UP001157125">
    <property type="component" value="Unassembled WGS sequence"/>
</dbReference>